<name>M4BRR1_HYAAE</name>
<dbReference type="Proteomes" id="UP000011713">
    <property type="component" value="Unassembled WGS sequence"/>
</dbReference>
<reference evidence="2" key="1">
    <citation type="journal article" date="2010" name="Science">
        <title>Signatures of adaptation to obligate biotrophy in the Hyaloperonospora arabidopsidis genome.</title>
        <authorList>
            <person name="Baxter L."/>
            <person name="Tripathy S."/>
            <person name="Ishaque N."/>
            <person name="Boot N."/>
            <person name="Cabral A."/>
            <person name="Kemen E."/>
            <person name="Thines M."/>
            <person name="Ah-Fong A."/>
            <person name="Anderson R."/>
            <person name="Badejoko W."/>
            <person name="Bittner-Eddy P."/>
            <person name="Boore J.L."/>
            <person name="Chibucos M.C."/>
            <person name="Coates M."/>
            <person name="Dehal P."/>
            <person name="Delehaunty K."/>
            <person name="Dong S."/>
            <person name="Downton P."/>
            <person name="Dumas B."/>
            <person name="Fabro G."/>
            <person name="Fronick C."/>
            <person name="Fuerstenberg S.I."/>
            <person name="Fulton L."/>
            <person name="Gaulin E."/>
            <person name="Govers F."/>
            <person name="Hughes L."/>
            <person name="Humphray S."/>
            <person name="Jiang R.H."/>
            <person name="Judelson H."/>
            <person name="Kamoun S."/>
            <person name="Kyung K."/>
            <person name="Meijer H."/>
            <person name="Minx P."/>
            <person name="Morris P."/>
            <person name="Nelson J."/>
            <person name="Phuntumart V."/>
            <person name="Qutob D."/>
            <person name="Rehmany A."/>
            <person name="Rougon-Cardoso A."/>
            <person name="Ryden P."/>
            <person name="Torto-Alalibo T."/>
            <person name="Studholme D."/>
            <person name="Wang Y."/>
            <person name="Win J."/>
            <person name="Wood J."/>
            <person name="Clifton S.W."/>
            <person name="Rogers J."/>
            <person name="Van den Ackerveken G."/>
            <person name="Jones J.D."/>
            <person name="McDowell J.M."/>
            <person name="Beynon J."/>
            <person name="Tyler B.M."/>
        </authorList>
    </citation>
    <scope>NUCLEOTIDE SEQUENCE [LARGE SCALE GENOMIC DNA]</scope>
    <source>
        <strain evidence="2">Emoy2</strain>
    </source>
</reference>
<dbReference type="HOGENOM" id="CLU_3110509_0_0_1"/>
<keyword evidence="2" id="KW-1185">Reference proteome</keyword>
<organism evidence="1 2">
    <name type="scientific">Hyaloperonospora arabidopsidis (strain Emoy2)</name>
    <name type="common">Downy mildew agent</name>
    <name type="synonym">Peronospora arabidopsidis</name>
    <dbReference type="NCBI Taxonomy" id="559515"/>
    <lineage>
        <taxon>Eukaryota</taxon>
        <taxon>Sar</taxon>
        <taxon>Stramenopiles</taxon>
        <taxon>Oomycota</taxon>
        <taxon>Peronosporomycetes</taxon>
        <taxon>Peronosporales</taxon>
        <taxon>Peronosporaceae</taxon>
        <taxon>Hyaloperonospora</taxon>
    </lineage>
</organism>
<proteinExistence type="predicted"/>
<dbReference type="AlphaFoldDB" id="M4BRR1"/>
<dbReference type="EnsemblProtists" id="HpaT809101">
    <property type="protein sequence ID" value="HpaP809101"/>
    <property type="gene ID" value="HpaG809101"/>
</dbReference>
<dbReference type="VEuPathDB" id="FungiDB:HpaG809101"/>
<reference evidence="1" key="2">
    <citation type="submission" date="2015-06" db="UniProtKB">
        <authorList>
            <consortium name="EnsemblProtists"/>
        </authorList>
    </citation>
    <scope>IDENTIFICATION</scope>
    <source>
        <strain evidence="1">Emoy2</strain>
    </source>
</reference>
<protein>
    <submittedName>
        <fullName evidence="1">Uncharacterized protein</fullName>
    </submittedName>
</protein>
<dbReference type="InParanoid" id="M4BRR1"/>
<evidence type="ECO:0000313" key="1">
    <source>
        <dbReference type="EnsemblProtists" id="HpaP809101"/>
    </source>
</evidence>
<dbReference type="EMBL" id="JH598659">
    <property type="status" value="NOT_ANNOTATED_CDS"/>
    <property type="molecule type" value="Genomic_DNA"/>
</dbReference>
<accession>M4BRR1</accession>
<evidence type="ECO:0000313" key="2">
    <source>
        <dbReference type="Proteomes" id="UP000011713"/>
    </source>
</evidence>
<sequence length="51" mass="5966">MGFSLADTDAEAELRVVEQHCNIRRWFSRHARLLQSKIPPLTRSLVQCRKT</sequence>